<evidence type="ECO:0000256" key="5">
    <source>
        <dbReference type="ARBA" id="ARBA00023163"/>
    </source>
</evidence>
<dbReference type="GO" id="GO:0016301">
    <property type="term" value="F:kinase activity"/>
    <property type="evidence" value="ECO:0007669"/>
    <property type="project" value="UniProtKB-KW"/>
</dbReference>
<dbReference type="InterPro" id="IPR001867">
    <property type="entry name" value="OmpR/PhoB-type_DNA-bd"/>
</dbReference>
<reference evidence="8 9" key="1">
    <citation type="submission" date="2018-08" db="EMBL/GenBank/DDBJ databases">
        <title>Recombination of ecologically and evolutionarily significant loci maintains genetic cohesion in the Pseudomonas syringae species complex.</title>
        <authorList>
            <person name="Dillon M."/>
            <person name="Thakur S."/>
            <person name="Almeida R.N.D."/>
            <person name="Weir B.S."/>
            <person name="Guttman D.S."/>
        </authorList>
    </citation>
    <scope>NUCLEOTIDE SEQUENCE [LARGE SCALE GENOMIC DNA]</scope>
    <source>
        <strain evidence="8 9">ICMP 8902</strain>
    </source>
</reference>
<dbReference type="InterPro" id="IPR039420">
    <property type="entry name" value="WalR-like"/>
</dbReference>
<evidence type="ECO:0000256" key="6">
    <source>
        <dbReference type="PROSITE-ProRule" id="PRU01091"/>
    </source>
</evidence>
<dbReference type="GO" id="GO:0000156">
    <property type="term" value="F:phosphorelay response regulator activity"/>
    <property type="evidence" value="ECO:0007669"/>
    <property type="project" value="TreeGrafter"/>
</dbReference>
<dbReference type="Pfam" id="PF00486">
    <property type="entry name" value="Trans_reg_C"/>
    <property type="match status" value="1"/>
</dbReference>
<gene>
    <name evidence="8" type="ORF">ALQ33_04346</name>
</gene>
<evidence type="ECO:0000256" key="4">
    <source>
        <dbReference type="ARBA" id="ARBA00023125"/>
    </source>
</evidence>
<organism evidence="8 9">
    <name type="scientific">Pseudomonas syringae pv. philadelphi</name>
    <dbReference type="NCBI Taxonomy" id="251706"/>
    <lineage>
        <taxon>Bacteria</taxon>
        <taxon>Pseudomonadati</taxon>
        <taxon>Pseudomonadota</taxon>
        <taxon>Gammaproteobacteria</taxon>
        <taxon>Pseudomonadales</taxon>
        <taxon>Pseudomonadaceae</taxon>
        <taxon>Pseudomonas</taxon>
    </lineage>
</organism>
<sequence length="115" mass="12832">MTMTTETPILIVEDDPKPATLMRDYLIAVGYSTHCLANGLDVTPVELRLLATLARSPGRVFSRVHLLDRLYSDHGVVTDRTVDSHIRNLRRKLEQACPGQGPIQSLYGVGYKLEL</sequence>
<evidence type="ECO:0000256" key="2">
    <source>
        <dbReference type="ARBA" id="ARBA00023012"/>
    </source>
</evidence>
<comment type="caution">
    <text evidence="8">The sequence shown here is derived from an EMBL/GenBank/DDBJ whole genome shotgun (WGS) entry which is preliminary data.</text>
</comment>
<keyword evidence="8" id="KW-0418">Kinase</keyword>
<keyword evidence="3" id="KW-0805">Transcription regulation</keyword>
<dbReference type="AlphaFoldDB" id="A0A3M3ZL52"/>
<dbReference type="PROSITE" id="PS51755">
    <property type="entry name" value="OMPR_PHOB"/>
    <property type="match status" value="1"/>
</dbReference>
<dbReference type="Proteomes" id="UP000279372">
    <property type="component" value="Unassembled WGS sequence"/>
</dbReference>
<evidence type="ECO:0000313" key="9">
    <source>
        <dbReference type="Proteomes" id="UP000279372"/>
    </source>
</evidence>
<dbReference type="PANTHER" id="PTHR48111:SF4">
    <property type="entry name" value="DNA-BINDING DUAL TRANSCRIPTIONAL REGULATOR OMPR"/>
    <property type="match status" value="1"/>
</dbReference>
<dbReference type="EMBL" id="RBQB01000063">
    <property type="protein sequence ID" value="RMO94909.1"/>
    <property type="molecule type" value="Genomic_DNA"/>
</dbReference>
<evidence type="ECO:0000313" key="8">
    <source>
        <dbReference type="EMBL" id="RMO94909.1"/>
    </source>
</evidence>
<protein>
    <submittedName>
        <fullName evidence="8">Sensor histidine kinase BaeS</fullName>
    </submittedName>
</protein>
<keyword evidence="1" id="KW-0597">Phosphoprotein</keyword>
<dbReference type="GO" id="GO:0032993">
    <property type="term" value="C:protein-DNA complex"/>
    <property type="evidence" value="ECO:0007669"/>
    <property type="project" value="TreeGrafter"/>
</dbReference>
<keyword evidence="4 6" id="KW-0238">DNA-binding</keyword>
<proteinExistence type="predicted"/>
<dbReference type="GO" id="GO:0006355">
    <property type="term" value="P:regulation of DNA-templated transcription"/>
    <property type="evidence" value="ECO:0007669"/>
    <property type="project" value="InterPro"/>
</dbReference>
<dbReference type="GO" id="GO:0000976">
    <property type="term" value="F:transcription cis-regulatory region binding"/>
    <property type="evidence" value="ECO:0007669"/>
    <property type="project" value="TreeGrafter"/>
</dbReference>
<dbReference type="InterPro" id="IPR016032">
    <property type="entry name" value="Sig_transdc_resp-reg_C-effctor"/>
</dbReference>
<dbReference type="Gene3D" id="1.10.10.10">
    <property type="entry name" value="Winged helix-like DNA-binding domain superfamily/Winged helix DNA-binding domain"/>
    <property type="match status" value="1"/>
</dbReference>
<dbReference type="CDD" id="cd00383">
    <property type="entry name" value="trans_reg_C"/>
    <property type="match status" value="1"/>
</dbReference>
<accession>A0A3M3ZL52</accession>
<keyword evidence="8" id="KW-0808">Transferase</keyword>
<evidence type="ECO:0000256" key="1">
    <source>
        <dbReference type="ARBA" id="ARBA00022553"/>
    </source>
</evidence>
<keyword evidence="5" id="KW-0804">Transcription</keyword>
<feature type="DNA-binding region" description="OmpR/PhoB-type" evidence="6">
    <location>
        <begin position="1"/>
        <end position="115"/>
    </location>
</feature>
<keyword evidence="2" id="KW-0902">Two-component regulatory system</keyword>
<dbReference type="SUPFAM" id="SSF46894">
    <property type="entry name" value="C-terminal effector domain of the bipartite response regulators"/>
    <property type="match status" value="1"/>
</dbReference>
<dbReference type="PANTHER" id="PTHR48111">
    <property type="entry name" value="REGULATOR OF RPOS"/>
    <property type="match status" value="1"/>
</dbReference>
<evidence type="ECO:0000256" key="3">
    <source>
        <dbReference type="ARBA" id="ARBA00023015"/>
    </source>
</evidence>
<dbReference type="GO" id="GO:0005829">
    <property type="term" value="C:cytosol"/>
    <property type="evidence" value="ECO:0007669"/>
    <property type="project" value="TreeGrafter"/>
</dbReference>
<dbReference type="InterPro" id="IPR036388">
    <property type="entry name" value="WH-like_DNA-bd_sf"/>
</dbReference>
<feature type="domain" description="OmpR/PhoB-type" evidence="7">
    <location>
        <begin position="1"/>
        <end position="115"/>
    </location>
</feature>
<dbReference type="SMART" id="SM00862">
    <property type="entry name" value="Trans_reg_C"/>
    <property type="match status" value="1"/>
</dbReference>
<name>A0A3M3ZL52_9PSED</name>
<evidence type="ECO:0000259" key="7">
    <source>
        <dbReference type="PROSITE" id="PS51755"/>
    </source>
</evidence>